<proteinExistence type="inferred from homology"/>
<evidence type="ECO:0000256" key="4">
    <source>
        <dbReference type="ARBA" id="ARBA00022454"/>
    </source>
</evidence>
<evidence type="ECO:0000256" key="8">
    <source>
        <dbReference type="SAM" id="MobiDB-lite"/>
    </source>
</evidence>
<evidence type="ECO:0000256" key="6">
    <source>
        <dbReference type="ARBA" id="ARBA00023328"/>
    </source>
</evidence>
<comment type="similarity">
    <text evidence="3">Belongs to the CENP-O/MCM21 family.</text>
</comment>
<keyword evidence="6" id="KW-0137">Centromere</keyword>
<dbReference type="Pfam" id="PF09496">
    <property type="entry name" value="CENP-O"/>
    <property type="match status" value="1"/>
</dbReference>
<dbReference type="CDD" id="cd23830">
    <property type="entry name" value="DRWD-N_Mcm21"/>
    <property type="match status" value="1"/>
</dbReference>
<comment type="subcellular location">
    <subcellularLocation>
        <location evidence="2">Chromosome</location>
        <location evidence="2">Centromere</location>
    </subcellularLocation>
    <subcellularLocation>
        <location evidence="1">Nucleus</location>
    </subcellularLocation>
</comment>
<sequence length="368" mass="43011">MESHSIMESNTVEELEQDIEALNAEVRKLKEKSAQLRAQLKHPERFVRWDNNDERLDEFHELFNANPELRELLLGYEAERSVEVVEDTSKPQTPRKKAKTSPSKNLNDLPEHEWVLNTQPLVQHKLFDNGVSDLIDTEILISPSKRKQKIKPSTSNQPGREILEPILHENIYRMFGISYFPVVDPNDLEYDKDRKIFEVKRNMIGIRFDIFNQFNSKFEKPHYILLKNDSKSNKWNLFKYTIPNYIDVEGIYKDTNGGIITNYDDIYIFAKQINILLIQLSLRSQILLQLEEDKLIEKLDMDLQATIVSFSKSHFKFELILKESSILSCTLKNNYIPSELKTSIEILLHGPLDELGKKLEGIDFEAMQ</sequence>
<dbReference type="Proteomes" id="UP001623330">
    <property type="component" value="Unassembled WGS sequence"/>
</dbReference>
<evidence type="ECO:0000256" key="5">
    <source>
        <dbReference type="ARBA" id="ARBA00023242"/>
    </source>
</evidence>
<evidence type="ECO:0000313" key="9">
    <source>
        <dbReference type="EMBL" id="KAL3233917.1"/>
    </source>
</evidence>
<dbReference type="InterPro" id="IPR018464">
    <property type="entry name" value="CENP-O"/>
</dbReference>
<protein>
    <submittedName>
        <fullName evidence="9">Inner kinetochore subunit MCM21</fullName>
    </submittedName>
</protein>
<evidence type="ECO:0000256" key="1">
    <source>
        <dbReference type="ARBA" id="ARBA00004123"/>
    </source>
</evidence>
<keyword evidence="10" id="KW-1185">Reference proteome</keyword>
<dbReference type="EMBL" id="JBEVYD010000004">
    <property type="protein sequence ID" value="KAL3233917.1"/>
    <property type="molecule type" value="Genomic_DNA"/>
</dbReference>
<reference evidence="9 10" key="1">
    <citation type="submission" date="2024-05" db="EMBL/GenBank/DDBJ databases">
        <title>Long read based assembly of the Candida bracarensis genome reveals expanded adhesin content.</title>
        <authorList>
            <person name="Marcet-Houben M."/>
            <person name="Ksiezopolska E."/>
            <person name="Gabaldon T."/>
        </authorList>
    </citation>
    <scope>NUCLEOTIDE SEQUENCE [LARGE SCALE GENOMIC DNA]</scope>
    <source>
        <strain evidence="9 10">CBM6</strain>
    </source>
</reference>
<keyword evidence="4" id="KW-0158">Chromosome</keyword>
<keyword evidence="5" id="KW-0539">Nucleus</keyword>
<keyword evidence="7" id="KW-0175">Coiled coil</keyword>
<accession>A0ABR4NYY5</accession>
<name>A0ABR4NYY5_9SACH</name>
<comment type="caution">
    <text evidence="9">The sequence shown here is derived from an EMBL/GenBank/DDBJ whole genome shotgun (WGS) entry which is preliminary data.</text>
</comment>
<organism evidence="9 10">
    <name type="scientific">Nakaseomyces bracarensis</name>
    <dbReference type="NCBI Taxonomy" id="273131"/>
    <lineage>
        <taxon>Eukaryota</taxon>
        <taxon>Fungi</taxon>
        <taxon>Dikarya</taxon>
        <taxon>Ascomycota</taxon>
        <taxon>Saccharomycotina</taxon>
        <taxon>Saccharomycetes</taxon>
        <taxon>Saccharomycetales</taxon>
        <taxon>Saccharomycetaceae</taxon>
        <taxon>Nakaseomyces</taxon>
    </lineage>
</organism>
<feature type="region of interest" description="Disordered" evidence="8">
    <location>
        <begin position="84"/>
        <end position="110"/>
    </location>
</feature>
<evidence type="ECO:0000256" key="7">
    <source>
        <dbReference type="SAM" id="Coils"/>
    </source>
</evidence>
<evidence type="ECO:0000256" key="2">
    <source>
        <dbReference type="ARBA" id="ARBA00004584"/>
    </source>
</evidence>
<gene>
    <name evidence="9" type="ORF">RNJ44_03957</name>
</gene>
<evidence type="ECO:0000313" key="10">
    <source>
        <dbReference type="Proteomes" id="UP001623330"/>
    </source>
</evidence>
<feature type="coiled-coil region" evidence="7">
    <location>
        <begin position="5"/>
        <end position="39"/>
    </location>
</feature>
<evidence type="ECO:0000256" key="3">
    <source>
        <dbReference type="ARBA" id="ARBA00007321"/>
    </source>
</evidence>